<dbReference type="Proteomes" id="UP000007305">
    <property type="component" value="Chromosome 5"/>
</dbReference>
<evidence type="ECO:0000313" key="2">
    <source>
        <dbReference type="Proteomes" id="UP000007305"/>
    </source>
</evidence>
<dbReference type="EnsemblPlants" id="Zm00001eb212240_T001">
    <property type="protein sequence ID" value="Zm00001eb212240_P001"/>
    <property type="gene ID" value="Zm00001eb212240"/>
</dbReference>
<accession>A0A804P6T8</accession>
<organism evidence="1 2">
    <name type="scientific">Zea mays</name>
    <name type="common">Maize</name>
    <dbReference type="NCBI Taxonomy" id="4577"/>
    <lineage>
        <taxon>Eukaryota</taxon>
        <taxon>Viridiplantae</taxon>
        <taxon>Streptophyta</taxon>
        <taxon>Embryophyta</taxon>
        <taxon>Tracheophyta</taxon>
        <taxon>Spermatophyta</taxon>
        <taxon>Magnoliopsida</taxon>
        <taxon>Liliopsida</taxon>
        <taxon>Poales</taxon>
        <taxon>Poaceae</taxon>
        <taxon>PACMAD clade</taxon>
        <taxon>Panicoideae</taxon>
        <taxon>Andropogonodae</taxon>
        <taxon>Andropogoneae</taxon>
        <taxon>Tripsacinae</taxon>
        <taxon>Zea</taxon>
    </lineage>
</organism>
<protein>
    <submittedName>
        <fullName evidence="1">Uncharacterized protein</fullName>
    </submittedName>
</protein>
<dbReference type="Gramene" id="Zm00001eb212240_T001">
    <property type="protein sequence ID" value="Zm00001eb212240_P001"/>
    <property type="gene ID" value="Zm00001eb212240"/>
</dbReference>
<sequence>MHCLSKYSSLTPNRYSQPAVQLFRNTEKESMSGPRLKAHRLQAEVAQENSSGSAQNAFVWSQDLAPPRQADADAPRARAIRRALHATLLHTYLDGVDGGSRSLMA</sequence>
<proteinExistence type="predicted"/>
<reference evidence="1" key="2">
    <citation type="submission" date="2019-07" db="EMBL/GenBank/DDBJ databases">
        <authorList>
            <person name="Seetharam A."/>
            <person name="Woodhouse M."/>
            <person name="Cannon E."/>
        </authorList>
    </citation>
    <scope>NUCLEOTIDE SEQUENCE [LARGE SCALE GENOMIC DNA]</scope>
    <source>
        <strain evidence="1">cv. B73</strain>
    </source>
</reference>
<dbReference type="AlphaFoldDB" id="A0A804P6T8"/>
<reference evidence="2" key="1">
    <citation type="journal article" date="2009" name="Science">
        <title>The B73 maize genome: complexity, diversity, and dynamics.</title>
        <authorList>
            <person name="Schnable P.S."/>
            <person name="Ware D."/>
            <person name="Fulton R.S."/>
            <person name="Stein J.C."/>
            <person name="Wei F."/>
            <person name="Pasternak S."/>
            <person name="Liang C."/>
            <person name="Zhang J."/>
            <person name="Fulton L."/>
            <person name="Graves T.A."/>
            <person name="Minx P."/>
            <person name="Reily A.D."/>
            <person name="Courtney L."/>
            <person name="Kruchowski S.S."/>
            <person name="Tomlinson C."/>
            <person name="Strong C."/>
            <person name="Delehaunty K."/>
            <person name="Fronick C."/>
            <person name="Courtney B."/>
            <person name="Rock S.M."/>
            <person name="Belter E."/>
            <person name="Du F."/>
            <person name="Kim K."/>
            <person name="Abbott R.M."/>
            <person name="Cotton M."/>
            <person name="Levy A."/>
            <person name="Marchetto P."/>
            <person name="Ochoa K."/>
            <person name="Jackson S.M."/>
            <person name="Gillam B."/>
            <person name="Chen W."/>
            <person name="Yan L."/>
            <person name="Higginbotham J."/>
            <person name="Cardenas M."/>
            <person name="Waligorski J."/>
            <person name="Applebaum E."/>
            <person name="Phelps L."/>
            <person name="Falcone J."/>
            <person name="Kanchi K."/>
            <person name="Thane T."/>
            <person name="Scimone A."/>
            <person name="Thane N."/>
            <person name="Henke J."/>
            <person name="Wang T."/>
            <person name="Ruppert J."/>
            <person name="Shah N."/>
            <person name="Rotter K."/>
            <person name="Hodges J."/>
            <person name="Ingenthron E."/>
            <person name="Cordes M."/>
            <person name="Kohlberg S."/>
            <person name="Sgro J."/>
            <person name="Delgado B."/>
            <person name="Mead K."/>
            <person name="Chinwalla A."/>
            <person name="Leonard S."/>
            <person name="Crouse K."/>
            <person name="Collura K."/>
            <person name="Kudrna D."/>
            <person name="Currie J."/>
            <person name="He R."/>
            <person name="Angelova A."/>
            <person name="Rajasekar S."/>
            <person name="Mueller T."/>
            <person name="Lomeli R."/>
            <person name="Scara G."/>
            <person name="Ko A."/>
            <person name="Delaney K."/>
            <person name="Wissotski M."/>
            <person name="Lopez G."/>
            <person name="Campos D."/>
            <person name="Braidotti M."/>
            <person name="Ashley E."/>
            <person name="Golser W."/>
            <person name="Kim H."/>
            <person name="Lee S."/>
            <person name="Lin J."/>
            <person name="Dujmic Z."/>
            <person name="Kim W."/>
            <person name="Talag J."/>
            <person name="Zuccolo A."/>
            <person name="Fan C."/>
            <person name="Sebastian A."/>
            <person name="Kramer M."/>
            <person name="Spiegel L."/>
            <person name="Nascimento L."/>
            <person name="Zutavern T."/>
            <person name="Miller B."/>
            <person name="Ambroise C."/>
            <person name="Muller S."/>
            <person name="Spooner W."/>
            <person name="Narechania A."/>
            <person name="Ren L."/>
            <person name="Wei S."/>
            <person name="Kumari S."/>
            <person name="Faga B."/>
            <person name="Levy M.J."/>
            <person name="McMahan L."/>
            <person name="Van Buren P."/>
            <person name="Vaughn M.W."/>
            <person name="Ying K."/>
            <person name="Yeh C.-T."/>
            <person name="Emrich S.J."/>
            <person name="Jia Y."/>
            <person name="Kalyanaraman A."/>
            <person name="Hsia A.-P."/>
            <person name="Barbazuk W.B."/>
            <person name="Baucom R.S."/>
            <person name="Brutnell T.P."/>
            <person name="Carpita N.C."/>
            <person name="Chaparro C."/>
            <person name="Chia J.-M."/>
            <person name="Deragon J.-M."/>
            <person name="Estill J.C."/>
            <person name="Fu Y."/>
            <person name="Jeddeloh J.A."/>
            <person name="Han Y."/>
            <person name="Lee H."/>
            <person name="Li P."/>
            <person name="Lisch D.R."/>
            <person name="Liu S."/>
            <person name="Liu Z."/>
            <person name="Nagel D.H."/>
            <person name="McCann M.C."/>
            <person name="SanMiguel P."/>
            <person name="Myers A.M."/>
            <person name="Nettleton D."/>
            <person name="Nguyen J."/>
            <person name="Penning B.W."/>
            <person name="Ponnala L."/>
            <person name="Schneider K.L."/>
            <person name="Schwartz D.C."/>
            <person name="Sharma A."/>
            <person name="Soderlund C."/>
            <person name="Springer N.M."/>
            <person name="Sun Q."/>
            <person name="Wang H."/>
            <person name="Waterman M."/>
            <person name="Westerman R."/>
            <person name="Wolfgruber T.K."/>
            <person name="Yang L."/>
            <person name="Yu Y."/>
            <person name="Zhang L."/>
            <person name="Zhou S."/>
            <person name="Zhu Q."/>
            <person name="Bennetzen J.L."/>
            <person name="Dawe R.K."/>
            <person name="Jiang J."/>
            <person name="Jiang N."/>
            <person name="Presting G.G."/>
            <person name="Wessler S.R."/>
            <person name="Aluru S."/>
            <person name="Martienssen R.A."/>
            <person name="Clifton S.W."/>
            <person name="McCombie W.R."/>
            <person name="Wing R.A."/>
            <person name="Wilson R.K."/>
        </authorList>
    </citation>
    <scope>NUCLEOTIDE SEQUENCE [LARGE SCALE GENOMIC DNA]</scope>
    <source>
        <strain evidence="2">cv. B73</strain>
    </source>
</reference>
<evidence type="ECO:0000313" key="1">
    <source>
        <dbReference type="EnsemblPlants" id="Zm00001eb212240_P001"/>
    </source>
</evidence>
<reference evidence="1" key="3">
    <citation type="submission" date="2021-05" db="UniProtKB">
        <authorList>
            <consortium name="EnsemblPlants"/>
        </authorList>
    </citation>
    <scope>IDENTIFICATION</scope>
    <source>
        <strain evidence="1">cv. B73</strain>
    </source>
</reference>
<keyword evidence="2" id="KW-1185">Reference proteome</keyword>
<dbReference type="InParanoid" id="A0A804P6T8"/>
<name>A0A804P6T8_MAIZE</name>